<gene>
    <name evidence="3" type="ORF">MAPG_01240</name>
</gene>
<sequence length="785" mass="86796">MAADQSHAYQQNPEPAQYCESLPAYRQAPQPVDHHVSSPHHNPVPEPIFQPVATPFRDHPPQQVHPPSRHLPSYNRPHQEYRNPELRVFRAPQTIYEQAPSEDGRALTYQPPQTVYEQVPSTGEPAKLELSAQACADSDGTPTIQNSQPSASSSVEVSVSSLRTSISELPQVSSMVPTSLTPPGARGHTDLAATINKAPGPAKQKQSKSKQGKRPLPGPPPPSTRKSLEATVPAPPLVAKSSPSSTDIHGSHGGPKSRPHGSSRPKVHHATPPTQLATPPSKQPSAASKLNSKGISKQPDNFYATPPRQARSAKSDPAQTPYVAEGHEASCPISPTDAPNIRLSSLPVSQGRRTLAPTPNNMPQVKSNGCGGTPENEATRTQLGTKQMSIVPRVDSNIPVALETSIPKSKPTVPEIIHALKELDVKLQFMLDEVEILQRIQAVRLSIVLQLEEEEDNRQTSLWYAKLLNREKEMMQQNWESFWLNVERQQEAEERKRAKNKKRLEEEEQRKAAERKRIRGLAVERVLVEAKRRIREEQRLRVEGKKLEESEEDQKRPDEEQGSQDDSSPDGRSTPSSTTATEGGSGPDDMGLLVATDEEVLEAQADVRSQNTLAGRSKIKAYLLSLGLKVSDKRLKRLTYSAEAAVKAENLFREQIARQIRLRDDYREMTDKLVVQANQTTWFKIKMLREHLAAQARERDAAERGGDKARAEAFEALMAAVKDEIEFMELAESGRAPPGAESMITLVPMIEEGHEVQIRWALRVQDQPELENLLSIVAVEAGEAS</sequence>
<evidence type="ECO:0000256" key="1">
    <source>
        <dbReference type="SAM" id="Coils"/>
    </source>
</evidence>
<feature type="region of interest" description="Disordered" evidence="2">
    <location>
        <begin position="27"/>
        <end position="88"/>
    </location>
</feature>
<reference evidence="3" key="2">
    <citation type="submission" date="2010-05" db="EMBL/GenBank/DDBJ databases">
        <title>The Genome Sequence of Magnaporthe poae strain ATCC 64411.</title>
        <authorList>
            <consortium name="The Broad Institute Genome Sequencing Platform"/>
            <consortium name="Broad Institute Genome Sequencing Center for Infectious Disease"/>
            <person name="Ma L.-J."/>
            <person name="Dead R."/>
            <person name="Young S."/>
            <person name="Zeng Q."/>
            <person name="Koehrsen M."/>
            <person name="Alvarado L."/>
            <person name="Berlin A."/>
            <person name="Chapman S.B."/>
            <person name="Chen Z."/>
            <person name="Freedman E."/>
            <person name="Gellesch M."/>
            <person name="Goldberg J."/>
            <person name="Griggs A."/>
            <person name="Gujja S."/>
            <person name="Heilman E.R."/>
            <person name="Heiman D."/>
            <person name="Hepburn T."/>
            <person name="Howarth C."/>
            <person name="Jen D."/>
            <person name="Larson L."/>
            <person name="Mehta T."/>
            <person name="Neiman D."/>
            <person name="Pearson M."/>
            <person name="Roberts A."/>
            <person name="Saif S."/>
            <person name="Shea T."/>
            <person name="Shenoy N."/>
            <person name="Sisk P."/>
            <person name="Stolte C."/>
            <person name="Sykes S."/>
            <person name="Walk T."/>
            <person name="White J."/>
            <person name="Yandava C."/>
            <person name="Haas B."/>
            <person name="Nusbaum C."/>
            <person name="Birren B."/>
        </authorList>
    </citation>
    <scope>NUCLEOTIDE SEQUENCE</scope>
    <source>
        <strain evidence="3">ATCC 64411</strain>
    </source>
</reference>
<feature type="region of interest" description="Disordered" evidence="2">
    <location>
        <begin position="133"/>
        <end position="320"/>
    </location>
</feature>
<feature type="compositionally biased region" description="Polar residues" evidence="2">
    <location>
        <begin position="166"/>
        <end position="181"/>
    </location>
</feature>
<dbReference type="OMA" id="NACEMED"/>
<evidence type="ECO:0000313" key="3">
    <source>
        <dbReference type="EMBL" id="KLU82164.1"/>
    </source>
</evidence>
<feature type="compositionally biased region" description="Polar residues" evidence="2">
    <location>
        <begin position="564"/>
        <end position="582"/>
    </location>
</feature>
<keyword evidence="1" id="KW-0175">Coiled coil</keyword>
<dbReference type="STRING" id="644358.A0A0C4DN62"/>
<name>A0A0C4DN62_MAGP6</name>
<feature type="compositionally biased region" description="Basic and acidic residues" evidence="2">
    <location>
        <begin position="545"/>
        <end position="559"/>
    </location>
</feature>
<feature type="compositionally biased region" description="Polar residues" evidence="2">
    <location>
        <begin position="354"/>
        <end position="367"/>
    </location>
</feature>
<feature type="compositionally biased region" description="Polar residues" evidence="2">
    <location>
        <begin position="272"/>
        <end position="299"/>
    </location>
</feature>
<feature type="compositionally biased region" description="Low complexity" evidence="2">
    <location>
        <begin position="147"/>
        <end position="165"/>
    </location>
</feature>
<reference evidence="3" key="3">
    <citation type="submission" date="2011-03" db="EMBL/GenBank/DDBJ databases">
        <title>Annotation of Magnaporthe poae ATCC 64411.</title>
        <authorList>
            <person name="Ma L.-J."/>
            <person name="Dead R."/>
            <person name="Young S.K."/>
            <person name="Zeng Q."/>
            <person name="Gargeya S."/>
            <person name="Fitzgerald M."/>
            <person name="Haas B."/>
            <person name="Abouelleil A."/>
            <person name="Alvarado L."/>
            <person name="Arachchi H.M."/>
            <person name="Berlin A."/>
            <person name="Brown A."/>
            <person name="Chapman S.B."/>
            <person name="Chen Z."/>
            <person name="Dunbar C."/>
            <person name="Freedman E."/>
            <person name="Gearin G."/>
            <person name="Gellesch M."/>
            <person name="Goldberg J."/>
            <person name="Griggs A."/>
            <person name="Gujja S."/>
            <person name="Heiman D."/>
            <person name="Howarth C."/>
            <person name="Larson L."/>
            <person name="Lui A."/>
            <person name="MacDonald P.J.P."/>
            <person name="Mehta T."/>
            <person name="Montmayeur A."/>
            <person name="Murphy C."/>
            <person name="Neiman D."/>
            <person name="Pearson M."/>
            <person name="Priest M."/>
            <person name="Roberts A."/>
            <person name="Saif S."/>
            <person name="Shea T."/>
            <person name="Shenoy N."/>
            <person name="Sisk P."/>
            <person name="Stolte C."/>
            <person name="Sykes S."/>
            <person name="Yandava C."/>
            <person name="Wortman J."/>
            <person name="Nusbaum C."/>
            <person name="Birren B."/>
        </authorList>
    </citation>
    <scope>NUCLEOTIDE SEQUENCE</scope>
    <source>
        <strain evidence="3">ATCC 64411</strain>
    </source>
</reference>
<dbReference type="Proteomes" id="UP000011715">
    <property type="component" value="Unassembled WGS sequence"/>
</dbReference>
<dbReference type="AlphaFoldDB" id="A0A0C4DN62"/>
<evidence type="ECO:0000256" key="2">
    <source>
        <dbReference type="SAM" id="MobiDB-lite"/>
    </source>
</evidence>
<organism evidence="4 5">
    <name type="scientific">Magnaporthiopsis poae (strain ATCC 64411 / 73-15)</name>
    <name type="common">Kentucky bluegrass fungus</name>
    <name type="synonym">Magnaporthe poae</name>
    <dbReference type="NCBI Taxonomy" id="644358"/>
    <lineage>
        <taxon>Eukaryota</taxon>
        <taxon>Fungi</taxon>
        <taxon>Dikarya</taxon>
        <taxon>Ascomycota</taxon>
        <taxon>Pezizomycotina</taxon>
        <taxon>Sordariomycetes</taxon>
        <taxon>Sordariomycetidae</taxon>
        <taxon>Magnaporthales</taxon>
        <taxon>Magnaporthaceae</taxon>
        <taxon>Magnaporthiopsis</taxon>
    </lineage>
</organism>
<evidence type="ECO:0000313" key="5">
    <source>
        <dbReference type="Proteomes" id="UP000011715"/>
    </source>
</evidence>
<dbReference type="eggNOG" id="ENOG502RN6W">
    <property type="taxonomic scope" value="Eukaryota"/>
</dbReference>
<feature type="compositionally biased region" description="Basic and acidic residues" evidence="2">
    <location>
        <begin position="77"/>
        <end position="88"/>
    </location>
</feature>
<reference evidence="5" key="1">
    <citation type="submission" date="2010-05" db="EMBL/GenBank/DDBJ databases">
        <title>The genome sequence of Magnaporthe poae strain ATCC 64411.</title>
        <authorList>
            <person name="Ma L.-J."/>
            <person name="Dead R."/>
            <person name="Young S."/>
            <person name="Zeng Q."/>
            <person name="Koehrsen M."/>
            <person name="Alvarado L."/>
            <person name="Berlin A."/>
            <person name="Chapman S.B."/>
            <person name="Chen Z."/>
            <person name="Freedman E."/>
            <person name="Gellesch M."/>
            <person name="Goldberg J."/>
            <person name="Griggs A."/>
            <person name="Gujja S."/>
            <person name="Heilman E.R."/>
            <person name="Heiman D."/>
            <person name="Hepburn T."/>
            <person name="Howarth C."/>
            <person name="Jen D."/>
            <person name="Larson L."/>
            <person name="Mehta T."/>
            <person name="Neiman D."/>
            <person name="Pearson M."/>
            <person name="Roberts A."/>
            <person name="Saif S."/>
            <person name="Shea T."/>
            <person name="Shenoy N."/>
            <person name="Sisk P."/>
            <person name="Stolte C."/>
            <person name="Sykes S."/>
            <person name="Walk T."/>
            <person name="White J."/>
            <person name="Yandava C."/>
            <person name="Haas B."/>
            <person name="Nusbaum C."/>
            <person name="Birren B."/>
        </authorList>
    </citation>
    <scope>NUCLEOTIDE SEQUENCE [LARGE SCALE GENOMIC DNA]</scope>
    <source>
        <strain evidence="5">ATCC 64411 / 73-15</strain>
    </source>
</reference>
<evidence type="ECO:0000313" key="4">
    <source>
        <dbReference type="EnsemblFungi" id="MAPG_01240T0"/>
    </source>
</evidence>
<dbReference type="EnsemblFungi" id="MAPG_01240T0">
    <property type="protein sequence ID" value="MAPG_01240T0"/>
    <property type="gene ID" value="MAPG_01240"/>
</dbReference>
<feature type="coiled-coil region" evidence="1">
    <location>
        <begin position="488"/>
        <end position="524"/>
    </location>
</feature>
<keyword evidence="5" id="KW-1185">Reference proteome</keyword>
<dbReference type="EMBL" id="GL876966">
    <property type="protein sequence ID" value="KLU82164.1"/>
    <property type="molecule type" value="Genomic_DNA"/>
</dbReference>
<reference evidence="4" key="5">
    <citation type="submission" date="2015-06" db="UniProtKB">
        <authorList>
            <consortium name="EnsemblFungi"/>
        </authorList>
    </citation>
    <scope>IDENTIFICATION</scope>
    <source>
        <strain evidence="4">ATCC 64411</strain>
    </source>
</reference>
<feature type="region of interest" description="Disordered" evidence="2">
    <location>
        <begin position="325"/>
        <end position="344"/>
    </location>
</feature>
<feature type="compositionally biased region" description="Basic residues" evidence="2">
    <location>
        <begin position="255"/>
        <end position="269"/>
    </location>
</feature>
<feature type="region of interest" description="Disordered" evidence="2">
    <location>
        <begin position="545"/>
        <end position="591"/>
    </location>
</feature>
<reference evidence="4" key="4">
    <citation type="journal article" date="2015" name="G3 (Bethesda)">
        <title>Genome sequences of three phytopathogenic species of the Magnaporthaceae family of fungi.</title>
        <authorList>
            <person name="Okagaki L.H."/>
            <person name="Nunes C.C."/>
            <person name="Sailsbery J."/>
            <person name="Clay B."/>
            <person name="Brown D."/>
            <person name="John T."/>
            <person name="Oh Y."/>
            <person name="Young N."/>
            <person name="Fitzgerald M."/>
            <person name="Haas B.J."/>
            <person name="Zeng Q."/>
            <person name="Young S."/>
            <person name="Adiconis X."/>
            <person name="Fan L."/>
            <person name="Levin J.Z."/>
            <person name="Mitchell T.K."/>
            <person name="Okubara P.A."/>
            <person name="Farman M.L."/>
            <person name="Kohn L.M."/>
            <person name="Birren B."/>
            <person name="Ma L.-J."/>
            <person name="Dean R.A."/>
        </authorList>
    </citation>
    <scope>NUCLEOTIDE SEQUENCE</scope>
    <source>
        <strain evidence="4">ATCC 64411 / 73-15</strain>
    </source>
</reference>
<dbReference type="VEuPathDB" id="FungiDB:MAPG_01240"/>
<proteinExistence type="predicted"/>
<feature type="region of interest" description="Disordered" evidence="2">
    <location>
        <begin position="354"/>
        <end position="376"/>
    </location>
</feature>
<protein>
    <submittedName>
        <fullName evidence="3 4">Uncharacterized protein</fullName>
    </submittedName>
</protein>
<accession>A0A0C4DN62</accession>
<dbReference type="OrthoDB" id="10652009at2759"/>
<dbReference type="EMBL" id="ADBL01000290">
    <property type="status" value="NOT_ANNOTATED_CDS"/>
    <property type="molecule type" value="Genomic_DNA"/>
</dbReference>